<evidence type="ECO:0000313" key="2">
    <source>
        <dbReference type="Proteomes" id="UP000281118"/>
    </source>
</evidence>
<comment type="caution">
    <text evidence="1">The sequence shown here is derived from an EMBL/GenBank/DDBJ whole genome shotgun (WGS) entry which is preliminary data.</text>
</comment>
<name>A0A3S0XJP9_9BURK</name>
<proteinExistence type="predicted"/>
<dbReference type="Proteomes" id="UP000281118">
    <property type="component" value="Unassembled WGS sequence"/>
</dbReference>
<sequence>MNTLHTPADSGPNAAVRLFGIGATGQRFVQQFHSRIGAPLHTPLADLLAQQPEYIDIVREPAESIVDRIDLQDTRILCLAYGFDMTAAEIEVAMHLVWSMWDREAHVIGIVVGAHDHPPPDGDSMLGILCDSIDARIGIADPVDLEGLAPLQWFYVALQRSVLEGLSILEAAWDHSDVVETLDFGQVQLELFTQSLDEPAQLDAAMVQVLEEFRHRGVWLEQALGAVLVLWAPSEYQLTVRVVRGLGCSLGEALGEGALHLTVRLRSRPGLGDPTAYLTMVVSTPRAQPYVL</sequence>
<dbReference type="EMBL" id="RXFT01000016">
    <property type="protein sequence ID" value="RUR70942.1"/>
    <property type="molecule type" value="Genomic_DNA"/>
</dbReference>
<reference evidence="1 2" key="1">
    <citation type="submission" date="2018-12" db="EMBL/GenBank/DDBJ databases">
        <title>The genome sequences of Variovorax guangxiensis DSM 27352.</title>
        <authorList>
            <person name="Gao J."/>
            <person name="Sun J."/>
        </authorList>
    </citation>
    <scope>NUCLEOTIDE SEQUENCE [LARGE SCALE GENOMIC DNA]</scope>
    <source>
        <strain evidence="1 2">DSM 27352</strain>
    </source>
</reference>
<accession>A0A3S0XJP9</accession>
<dbReference type="OrthoDB" id="8840274at2"/>
<gene>
    <name evidence="1" type="ORF">EJP67_28175</name>
</gene>
<evidence type="ECO:0000313" key="1">
    <source>
        <dbReference type="EMBL" id="RUR70942.1"/>
    </source>
</evidence>
<organism evidence="1 2">
    <name type="scientific">Variovorax guangxiensis</name>
    <dbReference type="NCBI Taxonomy" id="1775474"/>
    <lineage>
        <taxon>Bacteria</taxon>
        <taxon>Pseudomonadati</taxon>
        <taxon>Pseudomonadota</taxon>
        <taxon>Betaproteobacteria</taxon>
        <taxon>Burkholderiales</taxon>
        <taxon>Comamonadaceae</taxon>
        <taxon>Variovorax</taxon>
    </lineage>
</organism>
<dbReference type="AlphaFoldDB" id="A0A3S0XJP9"/>
<evidence type="ECO:0008006" key="3">
    <source>
        <dbReference type="Google" id="ProtNLM"/>
    </source>
</evidence>
<protein>
    <recommendedName>
        <fullName evidence="3">Tubulin/FtsZ GTPase domain-containing protein</fullName>
    </recommendedName>
</protein>
<dbReference type="RefSeq" id="WP_126025041.1">
    <property type="nucleotide sequence ID" value="NZ_RXFT01000016.1"/>
</dbReference>